<feature type="coiled-coil region" evidence="1">
    <location>
        <begin position="209"/>
        <end position="252"/>
    </location>
</feature>
<name>A0A087GGX6_ARAAL</name>
<feature type="compositionally biased region" description="Gly residues" evidence="2">
    <location>
        <begin position="7"/>
        <end position="33"/>
    </location>
</feature>
<evidence type="ECO:0000313" key="3">
    <source>
        <dbReference type="EMBL" id="KFK29128.1"/>
    </source>
</evidence>
<protein>
    <submittedName>
        <fullName evidence="3">Uncharacterized protein</fullName>
    </submittedName>
</protein>
<keyword evidence="1" id="KW-0175">Coiled coil</keyword>
<dbReference type="AlphaFoldDB" id="A0A087GGX6"/>
<dbReference type="Proteomes" id="UP000029120">
    <property type="component" value="Chromosome 7"/>
</dbReference>
<feature type="region of interest" description="Disordered" evidence="2">
    <location>
        <begin position="1"/>
        <end position="60"/>
    </location>
</feature>
<dbReference type="EMBL" id="CM002875">
    <property type="protein sequence ID" value="KFK29128.1"/>
    <property type="molecule type" value="Genomic_DNA"/>
</dbReference>
<gene>
    <name evidence="3" type="ordered locus">AALP_Aa7g092600</name>
</gene>
<proteinExistence type="predicted"/>
<feature type="region of interest" description="Disordered" evidence="2">
    <location>
        <begin position="83"/>
        <end position="111"/>
    </location>
</feature>
<feature type="compositionally biased region" description="Polar residues" evidence="2">
    <location>
        <begin position="89"/>
        <end position="98"/>
    </location>
</feature>
<dbReference type="Gramene" id="KFK29128">
    <property type="protein sequence ID" value="KFK29128"/>
    <property type="gene ID" value="AALP_AA7G092600"/>
</dbReference>
<dbReference type="OrthoDB" id="1112268at2759"/>
<evidence type="ECO:0000256" key="1">
    <source>
        <dbReference type="SAM" id="Coils"/>
    </source>
</evidence>
<evidence type="ECO:0000256" key="2">
    <source>
        <dbReference type="SAM" id="MobiDB-lite"/>
    </source>
</evidence>
<sequence length="290" mass="30860">MVVTSRGGRGSRVGHGGSQGQGHGGRATTGGGVNQISDRDKQTVGSGGRVKPTVGLTGGVSGLGGPNCVVKYIGGVSIQTNVAPRGMKQTGSDASTSHAPPPLNSREGTARADGLDTLVALVVDATASREPQIHNAGEVPAIQSGGTPPQRGQPVVVVLLISPTQQKGLQCTEFDQKGNPFGIGSLSQKFNEGKKKEPYATSSSAAVYLEELHEEMKSACLKIVEHDEEIRRRDEENKKRDEENRRRDAKLLELRQSHARVSEMEKLLSFLKKDDSRIVAYLDSANETNT</sequence>
<accession>A0A087GGX6</accession>
<evidence type="ECO:0000313" key="4">
    <source>
        <dbReference type="Proteomes" id="UP000029120"/>
    </source>
</evidence>
<organism evidence="3 4">
    <name type="scientific">Arabis alpina</name>
    <name type="common">Alpine rock-cress</name>
    <dbReference type="NCBI Taxonomy" id="50452"/>
    <lineage>
        <taxon>Eukaryota</taxon>
        <taxon>Viridiplantae</taxon>
        <taxon>Streptophyta</taxon>
        <taxon>Embryophyta</taxon>
        <taxon>Tracheophyta</taxon>
        <taxon>Spermatophyta</taxon>
        <taxon>Magnoliopsida</taxon>
        <taxon>eudicotyledons</taxon>
        <taxon>Gunneridae</taxon>
        <taxon>Pentapetalae</taxon>
        <taxon>rosids</taxon>
        <taxon>malvids</taxon>
        <taxon>Brassicales</taxon>
        <taxon>Brassicaceae</taxon>
        <taxon>Arabideae</taxon>
        <taxon>Arabis</taxon>
    </lineage>
</organism>
<keyword evidence="4" id="KW-1185">Reference proteome</keyword>
<reference evidence="4" key="1">
    <citation type="journal article" date="2015" name="Nat. Plants">
        <title>Genome expansion of Arabis alpina linked with retrotransposition and reduced symmetric DNA methylation.</title>
        <authorList>
            <person name="Willing E.M."/>
            <person name="Rawat V."/>
            <person name="Mandakova T."/>
            <person name="Maumus F."/>
            <person name="James G.V."/>
            <person name="Nordstroem K.J."/>
            <person name="Becker C."/>
            <person name="Warthmann N."/>
            <person name="Chica C."/>
            <person name="Szarzynska B."/>
            <person name="Zytnicki M."/>
            <person name="Albani M.C."/>
            <person name="Kiefer C."/>
            <person name="Bergonzi S."/>
            <person name="Castaings L."/>
            <person name="Mateos J.L."/>
            <person name="Berns M.C."/>
            <person name="Bujdoso N."/>
            <person name="Piofczyk T."/>
            <person name="de Lorenzo L."/>
            <person name="Barrero-Sicilia C."/>
            <person name="Mateos I."/>
            <person name="Piednoel M."/>
            <person name="Hagmann J."/>
            <person name="Chen-Min-Tao R."/>
            <person name="Iglesias-Fernandez R."/>
            <person name="Schuster S.C."/>
            <person name="Alonso-Blanco C."/>
            <person name="Roudier F."/>
            <person name="Carbonero P."/>
            <person name="Paz-Ares J."/>
            <person name="Davis S.J."/>
            <person name="Pecinka A."/>
            <person name="Quesneville H."/>
            <person name="Colot V."/>
            <person name="Lysak M.A."/>
            <person name="Weigel D."/>
            <person name="Coupland G."/>
            <person name="Schneeberger K."/>
        </authorList>
    </citation>
    <scope>NUCLEOTIDE SEQUENCE [LARGE SCALE GENOMIC DNA]</scope>
    <source>
        <strain evidence="4">cv. Pajares</strain>
    </source>
</reference>